<dbReference type="AlphaFoldDB" id="A0A9P7V6B3"/>
<dbReference type="InterPro" id="IPR029021">
    <property type="entry name" value="Prot-tyrosine_phosphatase-like"/>
</dbReference>
<feature type="region of interest" description="Disordered" evidence="1">
    <location>
        <begin position="74"/>
        <end position="112"/>
    </location>
</feature>
<dbReference type="GO" id="GO:0016791">
    <property type="term" value="F:phosphatase activity"/>
    <property type="evidence" value="ECO:0007669"/>
    <property type="project" value="TreeGrafter"/>
</dbReference>
<accession>A0A9P7V6B3</accession>
<proteinExistence type="predicted"/>
<feature type="compositionally biased region" description="Low complexity" evidence="1">
    <location>
        <begin position="95"/>
        <end position="104"/>
    </location>
</feature>
<feature type="region of interest" description="Disordered" evidence="1">
    <location>
        <begin position="319"/>
        <end position="346"/>
    </location>
</feature>
<dbReference type="InterPro" id="IPR004861">
    <property type="entry name" value="Siw14-like"/>
</dbReference>
<dbReference type="Proteomes" id="UP000790833">
    <property type="component" value="Unassembled WGS sequence"/>
</dbReference>
<dbReference type="PANTHER" id="PTHR31126:SF70">
    <property type="entry name" value="PROTEIN OCA4"/>
    <property type="match status" value="1"/>
</dbReference>
<dbReference type="GeneID" id="66116229"/>
<dbReference type="PANTHER" id="PTHR31126">
    <property type="entry name" value="TYROSINE-PROTEIN PHOSPHATASE"/>
    <property type="match status" value="1"/>
</dbReference>
<gene>
    <name evidence="2" type="ORF">KQ657_002855</name>
</gene>
<dbReference type="EMBL" id="JAHMUF010000024">
    <property type="protein sequence ID" value="KAG7191719.1"/>
    <property type="molecule type" value="Genomic_DNA"/>
</dbReference>
<organism evidence="2 3">
    <name type="scientific">Scheffersomyces spartinae</name>
    <dbReference type="NCBI Taxonomy" id="45513"/>
    <lineage>
        <taxon>Eukaryota</taxon>
        <taxon>Fungi</taxon>
        <taxon>Dikarya</taxon>
        <taxon>Ascomycota</taxon>
        <taxon>Saccharomycotina</taxon>
        <taxon>Pichiomycetes</taxon>
        <taxon>Debaryomycetaceae</taxon>
        <taxon>Scheffersomyces</taxon>
    </lineage>
</organism>
<reference evidence="2" key="1">
    <citation type="submission" date="2021-03" db="EMBL/GenBank/DDBJ databases">
        <authorList>
            <person name="Palmer J.M."/>
        </authorList>
    </citation>
    <scope>NUCLEOTIDE SEQUENCE</scope>
    <source>
        <strain evidence="2">ARV_011</strain>
    </source>
</reference>
<protein>
    <submittedName>
        <fullName evidence="2">Uncharacterized protein</fullName>
    </submittedName>
</protein>
<sequence>MLVPPDNFGQVEKGVYRCSKLVSDNFSFLETLQLRSLVLVDAEKPGRSVTEFVGENNIEVYNLGGLKISNHASSRASKDYTEDKSEDIKKSPGDNTNNNSSNSNVTDRTERSSGLAADDLVVFDLESSKKDKNDEWMLIDRSLITSAFELILNKNKHNMLLVDSTSTLVGILRKIQKWNFNSIINEYRIYSGNSSKHNYFAENFLELIQVELIPYEIEQVNYQLLQQLRLASGTPKEEKSGFVCPEQCSEQGADFSKMIRSFKSYSLEGNDHNNNSIEEVAIGDNESEDDIEDEDDIDDELLSASPQIPANLLKLAEQRNQEKSGSISNISDGEITPGTSPNVEKLSRHNSFSSEMFLTNSRGINISQDRRRSSVSRMSNSRFRSLTQSPGSYMLPRRASFESRSPRFKKFRDYKELKNMSEYDIERIKEKYDFKYYKNLSKFLIEFDGVSEITLKLPPDNKLPDWFIRGRNYWEASLRKLNGI</sequence>
<evidence type="ECO:0000313" key="3">
    <source>
        <dbReference type="Proteomes" id="UP000790833"/>
    </source>
</evidence>
<feature type="region of interest" description="Disordered" evidence="1">
    <location>
        <begin position="368"/>
        <end position="390"/>
    </location>
</feature>
<feature type="compositionally biased region" description="Basic and acidic residues" evidence="1">
    <location>
        <begin position="76"/>
        <end position="92"/>
    </location>
</feature>
<feature type="compositionally biased region" description="Low complexity" evidence="1">
    <location>
        <begin position="375"/>
        <end position="385"/>
    </location>
</feature>
<dbReference type="RefSeq" id="XP_043047271.1">
    <property type="nucleotide sequence ID" value="XM_043193602.1"/>
</dbReference>
<dbReference type="Gene3D" id="3.90.190.10">
    <property type="entry name" value="Protein tyrosine phosphatase superfamily"/>
    <property type="match status" value="1"/>
</dbReference>
<name>A0A9P7V6B3_9ASCO</name>
<dbReference type="OrthoDB" id="6375174at2759"/>
<evidence type="ECO:0000313" key="2">
    <source>
        <dbReference type="EMBL" id="KAG7191719.1"/>
    </source>
</evidence>
<evidence type="ECO:0000256" key="1">
    <source>
        <dbReference type="SAM" id="MobiDB-lite"/>
    </source>
</evidence>
<comment type="caution">
    <text evidence="2">The sequence shown here is derived from an EMBL/GenBank/DDBJ whole genome shotgun (WGS) entry which is preliminary data.</text>
</comment>
<dbReference type="Pfam" id="PF03162">
    <property type="entry name" value="Y_phosphatase2"/>
    <property type="match status" value="2"/>
</dbReference>
<keyword evidence="3" id="KW-1185">Reference proteome</keyword>
<dbReference type="SUPFAM" id="SSF52799">
    <property type="entry name" value="(Phosphotyrosine protein) phosphatases II"/>
    <property type="match status" value="1"/>
</dbReference>
<feature type="compositionally biased region" description="Polar residues" evidence="1">
    <location>
        <begin position="323"/>
        <end position="342"/>
    </location>
</feature>